<dbReference type="EMBL" id="LSRX01001710">
    <property type="protein sequence ID" value="OLP77799.1"/>
    <property type="molecule type" value="Genomic_DNA"/>
</dbReference>
<sequence length="115" mass="12239">MAQAASKAASATLTPKRRFARTKPRGLIWVEFLKACRTDVDEVRELLDAGAAVFQANTHGFTGLHVAAANLQMDTVQVMEANGLTPLDYCVDAGFAAVETDGSSLVPVETKGTEQ</sequence>
<comment type="caution">
    <text evidence="1">The sequence shown here is derived from an EMBL/GenBank/DDBJ whole genome shotgun (WGS) entry which is preliminary data.</text>
</comment>
<reference evidence="1 2" key="1">
    <citation type="submission" date="2016-02" db="EMBL/GenBank/DDBJ databases">
        <title>Genome analysis of coral dinoflagellate symbionts highlights evolutionary adaptations to a symbiotic lifestyle.</title>
        <authorList>
            <person name="Aranda M."/>
            <person name="Li Y."/>
            <person name="Liew Y.J."/>
            <person name="Baumgarten S."/>
            <person name="Simakov O."/>
            <person name="Wilson M."/>
            <person name="Piel J."/>
            <person name="Ashoor H."/>
            <person name="Bougouffa S."/>
            <person name="Bajic V.B."/>
            <person name="Ryu T."/>
            <person name="Ravasi T."/>
            <person name="Bayer T."/>
            <person name="Micklem G."/>
            <person name="Kim H."/>
            <person name="Bhak J."/>
            <person name="Lajeunesse T.C."/>
            <person name="Voolstra C.R."/>
        </authorList>
    </citation>
    <scope>NUCLEOTIDE SEQUENCE [LARGE SCALE GENOMIC DNA]</scope>
    <source>
        <strain evidence="1 2">CCMP2467</strain>
    </source>
</reference>
<evidence type="ECO:0000313" key="2">
    <source>
        <dbReference type="Proteomes" id="UP000186817"/>
    </source>
</evidence>
<dbReference type="Gene3D" id="1.25.40.20">
    <property type="entry name" value="Ankyrin repeat-containing domain"/>
    <property type="match status" value="1"/>
</dbReference>
<dbReference type="Proteomes" id="UP000186817">
    <property type="component" value="Unassembled WGS sequence"/>
</dbReference>
<name>A0A1Q9C4F7_SYMMI</name>
<accession>A0A1Q9C4F7</accession>
<dbReference type="InterPro" id="IPR036770">
    <property type="entry name" value="Ankyrin_rpt-contain_sf"/>
</dbReference>
<dbReference type="OrthoDB" id="673776at2759"/>
<keyword evidence="2" id="KW-1185">Reference proteome</keyword>
<organism evidence="1 2">
    <name type="scientific">Symbiodinium microadriaticum</name>
    <name type="common">Dinoflagellate</name>
    <name type="synonym">Zooxanthella microadriatica</name>
    <dbReference type="NCBI Taxonomy" id="2951"/>
    <lineage>
        <taxon>Eukaryota</taxon>
        <taxon>Sar</taxon>
        <taxon>Alveolata</taxon>
        <taxon>Dinophyceae</taxon>
        <taxon>Suessiales</taxon>
        <taxon>Symbiodiniaceae</taxon>
        <taxon>Symbiodinium</taxon>
    </lineage>
</organism>
<protein>
    <submittedName>
        <fullName evidence="1">Uncharacterized protein</fullName>
    </submittedName>
</protein>
<gene>
    <name evidence="1" type="ORF">AK812_SmicGene42104</name>
</gene>
<dbReference type="SUPFAM" id="SSF48403">
    <property type="entry name" value="Ankyrin repeat"/>
    <property type="match status" value="1"/>
</dbReference>
<proteinExistence type="predicted"/>
<evidence type="ECO:0000313" key="1">
    <source>
        <dbReference type="EMBL" id="OLP77799.1"/>
    </source>
</evidence>
<dbReference type="AlphaFoldDB" id="A0A1Q9C4F7"/>